<feature type="domain" description="Gamma tubulin complex component C-terminal" evidence="7">
    <location>
        <begin position="535"/>
        <end position="879"/>
    </location>
</feature>
<dbReference type="InterPro" id="IPR007259">
    <property type="entry name" value="GCP"/>
</dbReference>
<evidence type="ECO:0000313" key="10">
    <source>
        <dbReference type="EnsemblFungi" id="PTTG_27768-t43_1-p1"/>
    </source>
</evidence>
<evidence type="ECO:0000256" key="2">
    <source>
        <dbReference type="ARBA" id="ARBA00010337"/>
    </source>
</evidence>
<dbReference type="GO" id="GO:0007020">
    <property type="term" value="P:microtubule nucleation"/>
    <property type="evidence" value="ECO:0007669"/>
    <property type="project" value="InterPro"/>
</dbReference>
<dbReference type="OrthoDB" id="5860513at2759"/>
<dbReference type="GO" id="GO:0044732">
    <property type="term" value="C:mitotic spindle pole body"/>
    <property type="evidence" value="ECO:0007669"/>
    <property type="project" value="TreeGrafter"/>
</dbReference>
<dbReference type="GO" id="GO:0005874">
    <property type="term" value="C:microtubule"/>
    <property type="evidence" value="ECO:0007669"/>
    <property type="project" value="UniProtKB-KW"/>
</dbReference>
<dbReference type="VEuPathDB" id="FungiDB:PTTG_27768"/>
<dbReference type="Pfam" id="PF17681">
    <property type="entry name" value="GCP_N_terminal"/>
    <property type="match status" value="1"/>
</dbReference>
<keyword evidence="11" id="KW-1185">Reference proteome</keyword>
<organism evidence="9">
    <name type="scientific">Puccinia triticina (isolate 1-1 / race 1 (BBBD))</name>
    <name type="common">Brown leaf rust fungus</name>
    <dbReference type="NCBI Taxonomy" id="630390"/>
    <lineage>
        <taxon>Eukaryota</taxon>
        <taxon>Fungi</taxon>
        <taxon>Dikarya</taxon>
        <taxon>Basidiomycota</taxon>
        <taxon>Pucciniomycotina</taxon>
        <taxon>Pucciniomycetes</taxon>
        <taxon>Pucciniales</taxon>
        <taxon>Pucciniaceae</taxon>
        <taxon>Puccinia</taxon>
    </lineage>
</organism>
<evidence type="ECO:0000259" key="8">
    <source>
        <dbReference type="Pfam" id="PF17681"/>
    </source>
</evidence>
<dbReference type="GO" id="GO:0031122">
    <property type="term" value="P:cytoplasmic microtubule organization"/>
    <property type="evidence" value="ECO:0007669"/>
    <property type="project" value="TreeGrafter"/>
</dbReference>
<sequence length="934" mass="103694">MLGAVRAGGGGCGAGGVVRCSCAGCVQGVVSVRLCRSGVVGLHLLEGGGCELAELVELAGELAAGRGGLHLLLLLPEEYCPLLLIMATPKALLELIRRTAPGQTAQAEHHQRTLAEPAQPAPADIIQQITKQLPPSSHQHFTSLLTRLSPLPLPREKPAILRFLLALTNHRQPPPPPPPPPTLDALPQPDPARPSAAHKLRLYRAQHGFPAHLPEHLLLRDMVYLLQGIDGRHIHFKASNPHDESWEEGGIGFLEPADRQLIIPLTQRDLLLKLSELGWLYTKIRAATDHPPPPESTSTPGTVQQAFAFALTEELALYYRAIAIIQSHLTAQPTTTTLSAKALLLHLAPTVLRLRMAAALISATKHTRGGQMISVLHSYTHHGDPLVHLFTSNLLDKVSVPWFNTLVSWICHGELLDPAQEFFIARNTAYAPDHHCPADGWNVWQNKFSFRKEMVPSFISEGFARKIFSTGKSLNFIRHSCGDYEWHQTRLNISQASSKASLHYKDIAGLQQTIESTYAIATRRLFNIFFIKLKLLDHFKAVKDYLLLGRGDFISLLIDSLGPSLNRPANTLYRHNLTATLESAIRATSDERLLLNRLDVRMLELSPLESGWEVFMLEYKTERPLDVVLSAAAMEKYMRMFRVLWKMKRLEYSLDRAWKLVILGVNRALKHLHFLRDDFHRARLVISEMIHFIRQLQSYCHLEVIDCGWQEFEKKLMSEGGDLDSLIEGHSAYLDRLVSKGLLLSTRAGKENTCLLLAEECFKVILEYKDSIDNLYAYGLARSARLETSQPRAARSKYASREDSDDDAGAAGDGSLDGHEDASAGDASSAIQLESIRITLANHSRRFTELVLDLISALSTQQDSDMKFLAVRLNFSLFYMRTTKASSNPATAAGGPPPPAQPPPSRSTASTNAHLRSSSHLHRPLSSQSRRSAH</sequence>
<reference evidence="10 11" key="3">
    <citation type="journal article" date="2017" name="G3 (Bethesda)">
        <title>Comparative analysis highlights variable genome content of wheat rusts and divergence of the mating loci.</title>
        <authorList>
            <person name="Cuomo C.A."/>
            <person name="Bakkeren G."/>
            <person name="Khalil H.B."/>
            <person name="Panwar V."/>
            <person name="Joly D."/>
            <person name="Linning R."/>
            <person name="Sakthikumar S."/>
            <person name="Song X."/>
            <person name="Adiconis X."/>
            <person name="Fan L."/>
            <person name="Goldberg J.M."/>
            <person name="Levin J.Z."/>
            <person name="Young S."/>
            <person name="Zeng Q."/>
            <person name="Anikster Y."/>
            <person name="Bruce M."/>
            <person name="Wang M."/>
            <person name="Yin C."/>
            <person name="McCallum B."/>
            <person name="Szabo L.J."/>
            <person name="Hulbert S."/>
            <person name="Chen X."/>
            <person name="Fellers J.P."/>
        </authorList>
    </citation>
    <scope>NUCLEOTIDE SEQUENCE</scope>
    <source>
        <strain evidence="11">Isolate 1-1 / race 1 (BBBD)</strain>
        <strain evidence="10">isolate 1-1 / race 1 (BBBD)</strain>
    </source>
</reference>
<dbReference type="PANTHER" id="PTHR19302:SF14">
    <property type="entry name" value="GAMMA-TUBULIN COMPLEX COMPONENT 3"/>
    <property type="match status" value="1"/>
</dbReference>
<dbReference type="GO" id="GO:0000930">
    <property type="term" value="C:gamma-tubulin complex"/>
    <property type="evidence" value="ECO:0007669"/>
    <property type="project" value="UniProtKB-ARBA"/>
</dbReference>
<evidence type="ECO:0000313" key="11">
    <source>
        <dbReference type="Proteomes" id="UP000005240"/>
    </source>
</evidence>
<dbReference type="Gene3D" id="1.20.120.1900">
    <property type="entry name" value="Gamma-tubulin complex, C-terminal domain"/>
    <property type="match status" value="1"/>
</dbReference>
<dbReference type="GO" id="GO:0000922">
    <property type="term" value="C:spindle pole"/>
    <property type="evidence" value="ECO:0007669"/>
    <property type="project" value="InterPro"/>
</dbReference>
<comment type="similarity">
    <text evidence="2">Belongs to the TUBGCP family.</text>
</comment>
<name>A0A180GHV7_PUCT1</name>
<dbReference type="GO" id="GO:0000278">
    <property type="term" value="P:mitotic cell cycle"/>
    <property type="evidence" value="ECO:0007669"/>
    <property type="project" value="TreeGrafter"/>
</dbReference>
<keyword evidence="5" id="KW-0206">Cytoskeleton</keyword>
<feature type="region of interest" description="Disordered" evidence="6">
    <location>
        <begin position="791"/>
        <end position="823"/>
    </location>
</feature>
<comment type="subcellular location">
    <subcellularLocation>
        <location evidence="1">Cytoplasm</location>
        <location evidence="1">Cytoskeleton</location>
    </subcellularLocation>
</comment>
<feature type="compositionally biased region" description="Low complexity" evidence="6">
    <location>
        <begin position="924"/>
        <end position="934"/>
    </location>
</feature>
<dbReference type="GO" id="GO:0051225">
    <property type="term" value="P:spindle assembly"/>
    <property type="evidence" value="ECO:0007669"/>
    <property type="project" value="TreeGrafter"/>
</dbReference>
<feature type="compositionally biased region" description="Pro residues" evidence="6">
    <location>
        <begin position="895"/>
        <end position="905"/>
    </location>
</feature>
<dbReference type="InterPro" id="IPR040457">
    <property type="entry name" value="GCP_C"/>
</dbReference>
<reference evidence="9" key="1">
    <citation type="submission" date="2009-11" db="EMBL/GenBank/DDBJ databases">
        <authorList>
            <consortium name="The Broad Institute Genome Sequencing Platform"/>
            <person name="Ward D."/>
            <person name="Feldgarden M."/>
            <person name="Earl A."/>
            <person name="Young S.K."/>
            <person name="Zeng Q."/>
            <person name="Koehrsen M."/>
            <person name="Alvarado L."/>
            <person name="Berlin A."/>
            <person name="Bochicchio J."/>
            <person name="Borenstein D."/>
            <person name="Chapman S.B."/>
            <person name="Chen Z."/>
            <person name="Engels R."/>
            <person name="Freedman E."/>
            <person name="Gellesch M."/>
            <person name="Goldberg J."/>
            <person name="Griggs A."/>
            <person name="Gujja S."/>
            <person name="Heilman E."/>
            <person name="Heiman D."/>
            <person name="Hepburn T."/>
            <person name="Howarth C."/>
            <person name="Jen D."/>
            <person name="Larson L."/>
            <person name="Lewis B."/>
            <person name="Mehta T."/>
            <person name="Park D."/>
            <person name="Pearson M."/>
            <person name="Roberts A."/>
            <person name="Saif S."/>
            <person name="Shea T."/>
            <person name="Shenoy N."/>
            <person name="Sisk P."/>
            <person name="Stolte C."/>
            <person name="Sykes S."/>
            <person name="Thomson T."/>
            <person name="Walk T."/>
            <person name="White J."/>
            <person name="Yandava C."/>
            <person name="Izard J."/>
            <person name="Baranova O.V."/>
            <person name="Blanton J.M."/>
            <person name="Tanner A.C."/>
            <person name="Dewhirst F.E."/>
            <person name="Haas B."/>
            <person name="Nusbaum C."/>
            <person name="Birren B."/>
        </authorList>
    </citation>
    <scope>NUCLEOTIDE SEQUENCE [LARGE SCALE GENOMIC DNA]</scope>
    <source>
        <strain evidence="9">1-1 BBBD Race 1</strain>
    </source>
</reference>
<evidence type="ECO:0000256" key="6">
    <source>
        <dbReference type="SAM" id="MobiDB-lite"/>
    </source>
</evidence>
<feature type="compositionally biased region" description="Pro residues" evidence="6">
    <location>
        <begin position="172"/>
        <end position="192"/>
    </location>
</feature>
<dbReference type="AlphaFoldDB" id="A0A180GHV7"/>
<dbReference type="GO" id="GO:0043015">
    <property type="term" value="F:gamma-tubulin binding"/>
    <property type="evidence" value="ECO:0007669"/>
    <property type="project" value="InterPro"/>
</dbReference>
<dbReference type="Proteomes" id="UP000005240">
    <property type="component" value="Unassembled WGS sequence"/>
</dbReference>
<gene>
    <name evidence="9" type="ORF">PTTG_27768</name>
</gene>
<dbReference type="GO" id="GO:0051011">
    <property type="term" value="F:microtubule minus-end binding"/>
    <property type="evidence" value="ECO:0007669"/>
    <property type="project" value="TreeGrafter"/>
</dbReference>
<evidence type="ECO:0000256" key="1">
    <source>
        <dbReference type="ARBA" id="ARBA00004245"/>
    </source>
</evidence>
<keyword evidence="4" id="KW-0493">Microtubule</keyword>
<dbReference type="InterPro" id="IPR041470">
    <property type="entry name" value="GCP_N"/>
</dbReference>
<proteinExistence type="inferred from homology"/>
<evidence type="ECO:0000259" key="7">
    <source>
        <dbReference type="Pfam" id="PF04130"/>
    </source>
</evidence>
<evidence type="ECO:0000256" key="5">
    <source>
        <dbReference type="ARBA" id="ARBA00023212"/>
    </source>
</evidence>
<feature type="compositionally biased region" description="Low complexity" evidence="6">
    <location>
        <begin position="906"/>
        <end position="916"/>
    </location>
</feature>
<dbReference type="InterPro" id="IPR042241">
    <property type="entry name" value="GCP_C_sf"/>
</dbReference>
<evidence type="ECO:0000313" key="9">
    <source>
        <dbReference type="EMBL" id="OAV92059.1"/>
    </source>
</evidence>
<protein>
    <submittedName>
        <fullName evidence="10">Spindle pole body component</fullName>
    </submittedName>
</protein>
<dbReference type="GO" id="GO:0051321">
    <property type="term" value="P:meiotic cell cycle"/>
    <property type="evidence" value="ECO:0007669"/>
    <property type="project" value="TreeGrafter"/>
</dbReference>
<dbReference type="Pfam" id="PF04130">
    <property type="entry name" value="GCP_C_terminal"/>
    <property type="match status" value="1"/>
</dbReference>
<feature type="region of interest" description="Disordered" evidence="6">
    <location>
        <begin position="886"/>
        <end position="934"/>
    </location>
</feature>
<reference evidence="9" key="2">
    <citation type="submission" date="2016-05" db="EMBL/GenBank/DDBJ databases">
        <title>Comparative analysis highlights variable genome content of wheat rusts and divergence of the mating loci.</title>
        <authorList>
            <person name="Cuomo C.A."/>
            <person name="Bakkeren G."/>
            <person name="Szabo L."/>
            <person name="Khalil H."/>
            <person name="Joly D."/>
            <person name="Goldberg J."/>
            <person name="Young S."/>
            <person name="Zeng Q."/>
            <person name="Fellers J."/>
        </authorList>
    </citation>
    <scope>NUCLEOTIDE SEQUENCE [LARGE SCALE GENOMIC DNA]</scope>
    <source>
        <strain evidence="9">1-1 BBBD Race 1</strain>
    </source>
</reference>
<dbReference type="EnsemblFungi" id="PTTG_27768-t43_1">
    <property type="protein sequence ID" value="PTTG_27768-t43_1-p1"/>
    <property type="gene ID" value="PTTG_27768"/>
</dbReference>
<evidence type="ECO:0000256" key="3">
    <source>
        <dbReference type="ARBA" id="ARBA00022490"/>
    </source>
</evidence>
<dbReference type="STRING" id="630390.A0A180GHV7"/>
<feature type="domain" description="Gamma tubulin complex component protein N-terminal" evidence="8">
    <location>
        <begin position="219"/>
        <end position="530"/>
    </location>
</feature>
<accession>A0A180GHV7</accession>
<dbReference type="EMBL" id="ADAS02000070">
    <property type="protein sequence ID" value="OAV92059.1"/>
    <property type="molecule type" value="Genomic_DNA"/>
</dbReference>
<dbReference type="PANTHER" id="PTHR19302">
    <property type="entry name" value="GAMMA TUBULIN COMPLEX PROTEIN"/>
    <property type="match status" value="1"/>
</dbReference>
<evidence type="ECO:0000256" key="4">
    <source>
        <dbReference type="ARBA" id="ARBA00022701"/>
    </source>
</evidence>
<keyword evidence="3" id="KW-0963">Cytoplasm</keyword>
<feature type="region of interest" description="Disordered" evidence="6">
    <location>
        <begin position="169"/>
        <end position="194"/>
    </location>
</feature>
<reference evidence="10" key="4">
    <citation type="submission" date="2025-05" db="UniProtKB">
        <authorList>
            <consortium name="EnsemblFungi"/>
        </authorList>
    </citation>
    <scope>IDENTIFICATION</scope>
    <source>
        <strain evidence="10">isolate 1-1 / race 1 (BBBD)</strain>
    </source>
</reference>